<dbReference type="PANTHER" id="PTHR12984">
    <property type="entry name" value="SCY1-RELATED S/T PROTEIN KINASE-LIKE"/>
    <property type="match status" value="1"/>
</dbReference>
<feature type="compositionally biased region" description="Low complexity" evidence="1">
    <location>
        <begin position="721"/>
        <end position="778"/>
    </location>
</feature>
<feature type="domain" description="Protein kinase" evidence="2">
    <location>
        <begin position="6"/>
        <end position="314"/>
    </location>
</feature>
<dbReference type="GO" id="GO:0006409">
    <property type="term" value="P:tRNA export from nucleus"/>
    <property type="evidence" value="ECO:0007669"/>
    <property type="project" value="TreeGrafter"/>
</dbReference>
<dbReference type="SUPFAM" id="SSF48371">
    <property type="entry name" value="ARM repeat"/>
    <property type="match status" value="1"/>
</dbReference>
<organism evidence="3 4">
    <name type="scientific">Aureobasidium melanogenum (strain CBS 110374)</name>
    <name type="common">Aureobasidium pullulans var. melanogenum</name>
    <dbReference type="NCBI Taxonomy" id="1043003"/>
    <lineage>
        <taxon>Eukaryota</taxon>
        <taxon>Fungi</taxon>
        <taxon>Dikarya</taxon>
        <taxon>Ascomycota</taxon>
        <taxon>Pezizomycotina</taxon>
        <taxon>Dothideomycetes</taxon>
        <taxon>Dothideomycetidae</taxon>
        <taxon>Dothideales</taxon>
        <taxon>Saccotheciaceae</taxon>
        <taxon>Aureobasidium</taxon>
    </lineage>
</organism>
<proteinExistence type="predicted"/>
<name>A0A074VPS7_AURM1</name>
<feature type="compositionally biased region" description="Low complexity" evidence="1">
    <location>
        <begin position="601"/>
        <end position="615"/>
    </location>
</feature>
<keyword evidence="4" id="KW-1185">Reference proteome</keyword>
<dbReference type="InterPro" id="IPR000719">
    <property type="entry name" value="Prot_kinase_dom"/>
</dbReference>
<dbReference type="Gene3D" id="3.30.200.20">
    <property type="entry name" value="Phosphorylase Kinase, domain 1"/>
    <property type="match status" value="1"/>
</dbReference>
<feature type="region of interest" description="Disordered" evidence="1">
    <location>
        <begin position="703"/>
        <end position="793"/>
    </location>
</feature>
<dbReference type="InterPro" id="IPR011989">
    <property type="entry name" value="ARM-like"/>
</dbReference>
<evidence type="ECO:0000313" key="3">
    <source>
        <dbReference type="EMBL" id="KEQ62755.1"/>
    </source>
</evidence>
<gene>
    <name evidence="3" type="ORF">M437DRAFT_48511</name>
</gene>
<evidence type="ECO:0000259" key="2">
    <source>
        <dbReference type="PROSITE" id="PS50011"/>
    </source>
</evidence>
<dbReference type="GO" id="GO:0004672">
    <property type="term" value="F:protein kinase activity"/>
    <property type="evidence" value="ECO:0007669"/>
    <property type="project" value="InterPro"/>
</dbReference>
<evidence type="ECO:0000256" key="1">
    <source>
        <dbReference type="SAM" id="MobiDB-lite"/>
    </source>
</evidence>
<dbReference type="STRING" id="1043003.A0A074VPS7"/>
<dbReference type="AlphaFoldDB" id="A0A074VPS7"/>
<dbReference type="GeneID" id="63915052"/>
<dbReference type="Proteomes" id="UP000030672">
    <property type="component" value="Unassembled WGS sequence"/>
</dbReference>
<sequence>MDFLKSAVASAISKGPAFPYSFGERVDIDQSIWTLHNGTKREDGSRYSIFSFDVTANKSRLPLAKNALRKFRTLRHPGVVKVLDTVETDTYIYIATERITPLGWKTKRNAISEESIKWGLHNVAKTLAFINEEATSVHGCVRASSVFTTDSGEWKLGGLDVLSSMKEDEAVIYTYGSLTPDSRRYAPPEVAKGGWDSIKRNPVSAVDSYDFAILVIEVFNGGFSSGDQVGQTKGIPVNMHGSYKRLAHANPKTRLSIAHFLEQGRKSGSFFDTPLIQLTDGIDNLGLKSETEREEFLRELEAVAEADDFPEDFFRVKVLPELLKSLEFGGGGPKVLSLVMRIGKKLSDEEYEATITPVVVRLFSSPDRALRVCLLDNLPHMIDHLPQKIVNNGIYPQMVTGFTDLAPLVREQTVKAVLVVVPKLSDRIINGELLRYLAKTANDEQPGIRTNTTICLGKIAKNLGASSRTKVLVAAFSRSLRDPFVHARNAALLALAATADLFSEDDCATKLLPAICPSLVDKEKIIRDQANKTLDLYLQRIRKYGQTLPDSVLPPPEAAGSNAPRMSTPQPGAAGAGASWAGWAISSFTNKLATASGEIQPNSSAATTASSDRPSSTPPTNPSSSATQSLSVGHNRPTPTFSPSAPTVPRVSSGLRNATPTMSDVDQEDFGDDWGTMDDDDGAADAWGAVDDSAAPVATTKAPIASFDDGGEPDFEGWLNAQAQAKTKAKTPLPKGLTKSKPVSAAPKPSVARSASASVATRTKPVVKPAPSKPVKPAAAKDEEEEDDWGSAW</sequence>
<dbReference type="PROSITE" id="PS50011">
    <property type="entry name" value="PROTEIN_KINASE_DOM"/>
    <property type="match status" value="1"/>
</dbReference>
<dbReference type="SUPFAM" id="SSF56112">
    <property type="entry name" value="Protein kinase-like (PK-like)"/>
    <property type="match status" value="1"/>
</dbReference>
<dbReference type="HOGENOM" id="CLU_010392_1_2_1"/>
<feature type="compositionally biased region" description="Acidic residues" evidence="1">
    <location>
        <begin position="782"/>
        <end position="793"/>
    </location>
</feature>
<feature type="compositionally biased region" description="Polar residues" evidence="1">
    <location>
        <begin position="654"/>
        <end position="664"/>
    </location>
</feature>
<dbReference type="GO" id="GO:0005524">
    <property type="term" value="F:ATP binding"/>
    <property type="evidence" value="ECO:0007669"/>
    <property type="project" value="InterPro"/>
</dbReference>
<feature type="region of interest" description="Disordered" evidence="1">
    <location>
        <begin position="548"/>
        <end position="576"/>
    </location>
</feature>
<dbReference type="InterPro" id="IPR011009">
    <property type="entry name" value="Kinase-like_dom_sf"/>
</dbReference>
<evidence type="ECO:0000313" key="4">
    <source>
        <dbReference type="Proteomes" id="UP000030672"/>
    </source>
</evidence>
<dbReference type="PANTHER" id="PTHR12984:SF3">
    <property type="entry name" value="N-TERMINAL KINASE-LIKE PROTEIN"/>
    <property type="match status" value="1"/>
</dbReference>
<dbReference type="InterPro" id="IPR016024">
    <property type="entry name" value="ARM-type_fold"/>
</dbReference>
<dbReference type="InterPro" id="IPR051177">
    <property type="entry name" value="CIK-Related_Protein"/>
</dbReference>
<dbReference type="RefSeq" id="XP_040879778.1">
    <property type="nucleotide sequence ID" value="XM_041021679.1"/>
</dbReference>
<feature type="compositionally biased region" description="Acidic residues" evidence="1">
    <location>
        <begin position="665"/>
        <end position="683"/>
    </location>
</feature>
<dbReference type="EMBL" id="KL584833">
    <property type="protein sequence ID" value="KEQ62755.1"/>
    <property type="molecule type" value="Genomic_DNA"/>
</dbReference>
<protein>
    <submittedName>
        <fullName evidence="3">ARM repeat-containing protein</fullName>
    </submittedName>
</protein>
<dbReference type="Gene3D" id="1.10.510.10">
    <property type="entry name" value="Transferase(Phosphotransferase) domain 1"/>
    <property type="match status" value="1"/>
</dbReference>
<dbReference type="Gene3D" id="1.25.10.10">
    <property type="entry name" value="Leucine-rich Repeat Variant"/>
    <property type="match status" value="1"/>
</dbReference>
<dbReference type="GO" id="GO:0005737">
    <property type="term" value="C:cytoplasm"/>
    <property type="evidence" value="ECO:0007669"/>
    <property type="project" value="TreeGrafter"/>
</dbReference>
<reference evidence="3 4" key="1">
    <citation type="journal article" date="2014" name="BMC Genomics">
        <title>Genome sequencing of four Aureobasidium pullulans varieties: biotechnological potential, stress tolerance, and description of new species.</title>
        <authorList>
            <person name="Gostin Ar C."/>
            <person name="Ohm R.A."/>
            <person name="Kogej T."/>
            <person name="Sonjak S."/>
            <person name="Turk M."/>
            <person name="Zajc J."/>
            <person name="Zalar P."/>
            <person name="Grube M."/>
            <person name="Sun H."/>
            <person name="Han J."/>
            <person name="Sharma A."/>
            <person name="Chiniquy J."/>
            <person name="Ngan C.Y."/>
            <person name="Lipzen A."/>
            <person name="Barry K."/>
            <person name="Grigoriev I.V."/>
            <person name="Gunde-Cimerman N."/>
        </authorList>
    </citation>
    <scope>NUCLEOTIDE SEQUENCE [LARGE SCALE GENOMIC DNA]</scope>
    <source>
        <strain evidence="3 4">CBS 110374</strain>
    </source>
</reference>
<accession>A0A074VPS7</accession>
<feature type="region of interest" description="Disordered" evidence="1">
    <location>
        <begin position="598"/>
        <end position="687"/>
    </location>
</feature>